<feature type="compositionally biased region" description="Low complexity" evidence="2">
    <location>
        <begin position="88"/>
        <end position="128"/>
    </location>
</feature>
<organism evidence="3 4">
    <name type="scientific">Circinella minor</name>
    <dbReference type="NCBI Taxonomy" id="1195481"/>
    <lineage>
        <taxon>Eukaryota</taxon>
        <taxon>Fungi</taxon>
        <taxon>Fungi incertae sedis</taxon>
        <taxon>Mucoromycota</taxon>
        <taxon>Mucoromycotina</taxon>
        <taxon>Mucoromycetes</taxon>
        <taxon>Mucorales</taxon>
        <taxon>Lichtheimiaceae</taxon>
        <taxon>Circinella</taxon>
    </lineage>
</organism>
<evidence type="ECO:0000256" key="2">
    <source>
        <dbReference type="SAM" id="MobiDB-lite"/>
    </source>
</evidence>
<dbReference type="Proteomes" id="UP000646827">
    <property type="component" value="Unassembled WGS sequence"/>
</dbReference>
<reference evidence="3 4" key="1">
    <citation type="submission" date="2020-12" db="EMBL/GenBank/DDBJ databases">
        <title>Metabolic potential, ecology and presence of endohyphal bacteria is reflected in genomic diversity of Mucoromycotina.</title>
        <authorList>
            <person name="Muszewska A."/>
            <person name="Okrasinska A."/>
            <person name="Steczkiewicz K."/>
            <person name="Drgas O."/>
            <person name="Orlowska M."/>
            <person name="Perlinska-Lenart U."/>
            <person name="Aleksandrzak-Piekarczyk T."/>
            <person name="Szatraj K."/>
            <person name="Zielenkiewicz U."/>
            <person name="Pilsyk S."/>
            <person name="Malc E."/>
            <person name="Mieczkowski P."/>
            <person name="Kruszewska J.S."/>
            <person name="Biernat P."/>
            <person name="Pawlowska J."/>
        </authorList>
    </citation>
    <scope>NUCLEOTIDE SEQUENCE [LARGE SCALE GENOMIC DNA]</scope>
    <source>
        <strain evidence="3 4">CBS 142.35</strain>
    </source>
</reference>
<dbReference type="EMBL" id="JAEPRB010000355">
    <property type="protein sequence ID" value="KAG2216835.1"/>
    <property type="molecule type" value="Genomic_DNA"/>
</dbReference>
<keyword evidence="1" id="KW-0175">Coiled coil</keyword>
<protein>
    <submittedName>
        <fullName evidence="3">Uncharacterized protein</fullName>
    </submittedName>
</protein>
<dbReference type="AlphaFoldDB" id="A0A8H7RU70"/>
<comment type="caution">
    <text evidence="3">The sequence shown here is derived from an EMBL/GenBank/DDBJ whole genome shotgun (WGS) entry which is preliminary data.</text>
</comment>
<evidence type="ECO:0000256" key="1">
    <source>
        <dbReference type="SAM" id="Coils"/>
    </source>
</evidence>
<accession>A0A8H7RU70</accession>
<feature type="coiled-coil region" evidence="1">
    <location>
        <begin position="38"/>
        <end position="65"/>
    </location>
</feature>
<feature type="region of interest" description="Disordered" evidence="2">
    <location>
        <begin position="80"/>
        <end position="146"/>
    </location>
</feature>
<evidence type="ECO:0000313" key="3">
    <source>
        <dbReference type="EMBL" id="KAG2216835.1"/>
    </source>
</evidence>
<keyword evidence="4" id="KW-1185">Reference proteome</keyword>
<gene>
    <name evidence="3" type="ORF">INT45_005161</name>
</gene>
<proteinExistence type="predicted"/>
<feature type="compositionally biased region" description="Polar residues" evidence="2">
    <location>
        <begin position="165"/>
        <end position="175"/>
    </location>
</feature>
<dbReference type="OrthoDB" id="10493185at2759"/>
<feature type="compositionally biased region" description="Polar residues" evidence="2">
    <location>
        <begin position="189"/>
        <end position="199"/>
    </location>
</feature>
<feature type="region of interest" description="Disordered" evidence="2">
    <location>
        <begin position="163"/>
        <end position="210"/>
    </location>
</feature>
<name>A0A8H7RU70_9FUNG</name>
<evidence type="ECO:0000313" key="4">
    <source>
        <dbReference type="Proteomes" id="UP000646827"/>
    </source>
</evidence>
<sequence length="252" mass="29025">MEPLVKRVKELINTRYIKPKVIHAGSDIVRLHYCNEAKKIATSKLQEYEINYRQEQQELLKHRLQRDIYASQKSIQLSNFSTNNQHVTGSSSSSSSTTTQLSTGSHSIPVNKPKKSSISSSQLIQPPVNRLQKRKQHDSNAYLHLSQKSRRLLKKYKSLIDEESNNNSIMNNGPSVSEKEEEEEVTLDNPVQQRQTAINNDDDDDDDDDDEFVDATEEFIQDNQNNNMTNQSSYVPTWIKNVYSSFKNSFNR</sequence>
<feature type="compositionally biased region" description="Acidic residues" evidence="2">
    <location>
        <begin position="200"/>
        <end position="210"/>
    </location>
</feature>